<name>A0A0E0F2Q1_9ORYZ</name>
<evidence type="ECO:0000313" key="3">
    <source>
        <dbReference type="Proteomes" id="UP000008021"/>
    </source>
</evidence>
<dbReference type="AlphaFoldDB" id="A0A0E0F2Q1"/>
<feature type="compositionally biased region" description="Low complexity" evidence="1">
    <location>
        <begin position="16"/>
        <end position="27"/>
    </location>
</feature>
<feature type="region of interest" description="Disordered" evidence="1">
    <location>
        <begin position="1"/>
        <end position="27"/>
    </location>
</feature>
<reference evidence="2" key="2">
    <citation type="submission" date="2018-05" db="EMBL/GenBank/DDBJ databases">
        <title>OmerRS3 (Oryza meridionalis Reference Sequence Version 3).</title>
        <authorList>
            <person name="Zhang J."/>
            <person name="Kudrna D."/>
            <person name="Lee S."/>
            <person name="Talag J."/>
            <person name="Welchert J."/>
            <person name="Wing R.A."/>
        </authorList>
    </citation>
    <scope>NUCLEOTIDE SEQUENCE [LARGE SCALE GENOMIC DNA]</scope>
    <source>
        <strain evidence="2">cv. OR44</strain>
    </source>
</reference>
<dbReference type="Gramene" id="OMERI11G03270.1">
    <property type="protein sequence ID" value="OMERI11G03270.1"/>
    <property type="gene ID" value="OMERI11G03270"/>
</dbReference>
<protein>
    <recommendedName>
        <fullName evidence="4">DUF834 domain-containing protein</fullName>
    </recommendedName>
</protein>
<dbReference type="Proteomes" id="UP000008021">
    <property type="component" value="Chromosome 11"/>
</dbReference>
<sequence length="203" mass="20695">MPTWQRRVETGVGPTSQPLLSLSPSLPPVRCGGGADGGRGRVVSDGLLAVAGEDEPPARCVGRRGSEDGNEVGACDGGVDGQWGRAKEEAAARGAVAPAVADEGGADEVGWRMLWRVVVSDGLLAVAGEDEPPARCVGRRGSEDGNEVGACDGGVDGQWGRAKEEAAARGAVAPAVADEGGADEVGWRMLWRVWSVSAVVGEI</sequence>
<dbReference type="EnsemblPlants" id="OMERI11G03270.1">
    <property type="protein sequence ID" value="OMERI11G03270.1"/>
    <property type="gene ID" value="OMERI11G03270"/>
</dbReference>
<proteinExistence type="predicted"/>
<organism evidence="2">
    <name type="scientific">Oryza meridionalis</name>
    <dbReference type="NCBI Taxonomy" id="40149"/>
    <lineage>
        <taxon>Eukaryota</taxon>
        <taxon>Viridiplantae</taxon>
        <taxon>Streptophyta</taxon>
        <taxon>Embryophyta</taxon>
        <taxon>Tracheophyta</taxon>
        <taxon>Spermatophyta</taxon>
        <taxon>Magnoliopsida</taxon>
        <taxon>Liliopsida</taxon>
        <taxon>Poales</taxon>
        <taxon>Poaceae</taxon>
        <taxon>BOP clade</taxon>
        <taxon>Oryzoideae</taxon>
        <taxon>Oryzeae</taxon>
        <taxon>Oryzinae</taxon>
        <taxon>Oryza</taxon>
    </lineage>
</organism>
<dbReference type="HOGENOM" id="CLU_1350786_0_0_1"/>
<evidence type="ECO:0000313" key="2">
    <source>
        <dbReference type="EnsemblPlants" id="OMERI11G03270.1"/>
    </source>
</evidence>
<reference evidence="2" key="1">
    <citation type="submission" date="2015-04" db="UniProtKB">
        <authorList>
            <consortium name="EnsemblPlants"/>
        </authorList>
    </citation>
    <scope>IDENTIFICATION</scope>
</reference>
<evidence type="ECO:0008006" key="4">
    <source>
        <dbReference type="Google" id="ProtNLM"/>
    </source>
</evidence>
<accession>A0A0E0F2Q1</accession>
<keyword evidence="3" id="KW-1185">Reference proteome</keyword>
<evidence type="ECO:0000256" key="1">
    <source>
        <dbReference type="SAM" id="MobiDB-lite"/>
    </source>
</evidence>